<dbReference type="InterPro" id="IPR037103">
    <property type="entry name" value="Tubulin/FtsZ-like_C"/>
</dbReference>
<dbReference type="Pfam" id="PF09585">
    <property type="entry name" value="Lin0512_fam"/>
    <property type="match status" value="1"/>
</dbReference>
<dbReference type="AlphaFoldDB" id="A0A975TT65"/>
<dbReference type="EMBL" id="CP078073">
    <property type="protein sequence ID" value="QXL86717.1"/>
    <property type="molecule type" value="Genomic_DNA"/>
</dbReference>
<dbReference type="PANTHER" id="PTHR34784:SF1">
    <property type="entry name" value="50S RIBOSOMAL PROTEIN L34"/>
    <property type="match status" value="1"/>
</dbReference>
<gene>
    <name evidence="3" type="ORF">KUL25_14830</name>
    <name evidence="4" type="ORF">KUL25_14835</name>
</gene>
<dbReference type="Proteomes" id="UP000693972">
    <property type="component" value="Unassembled WGS sequence"/>
</dbReference>
<evidence type="ECO:0000256" key="2">
    <source>
        <dbReference type="ARBA" id="ARBA00023134"/>
    </source>
</evidence>
<keyword evidence="2" id="KW-0342">GTP-binding</keyword>
<dbReference type="NCBIfam" id="TIGR02058">
    <property type="entry name" value="lin0512_fam"/>
    <property type="match status" value="1"/>
</dbReference>
<dbReference type="GO" id="GO:0005525">
    <property type="term" value="F:GTP binding"/>
    <property type="evidence" value="ECO:0007669"/>
    <property type="project" value="UniProtKB-KW"/>
</dbReference>
<keyword evidence="5" id="KW-1185">Reference proteome</keyword>
<dbReference type="InterPro" id="IPR011719">
    <property type="entry name" value="CHP02058"/>
</dbReference>
<reference evidence="4 5" key="1">
    <citation type="submission" date="2021-07" db="EMBL/GenBank/DDBJ databases">
        <title>Karlodiniumbacter phycospheric gen. nov., sp. nov., a phycosphere bacterium isolated from karlodinium veneficum.</title>
        <authorList>
            <person name="Peng Y."/>
            <person name="Jiang L."/>
            <person name="Lee J."/>
        </authorList>
    </citation>
    <scope>NUCLEOTIDE SEQUENCE</scope>
    <source>
        <strain evidence="4 5">N5</strain>
    </source>
</reference>
<keyword evidence="1" id="KW-0547">Nucleotide-binding</keyword>
<organism evidence="4">
    <name type="scientific">Gymnodinialimonas phycosphaerae</name>
    <dbReference type="NCBI Taxonomy" id="2841589"/>
    <lineage>
        <taxon>Bacteria</taxon>
        <taxon>Pseudomonadati</taxon>
        <taxon>Pseudomonadota</taxon>
        <taxon>Alphaproteobacteria</taxon>
        <taxon>Rhodobacterales</taxon>
        <taxon>Paracoccaceae</taxon>
        <taxon>Gymnodinialimonas</taxon>
    </lineage>
</organism>
<dbReference type="PANTHER" id="PTHR34784">
    <property type="entry name" value="50S RIBOSOMAL PROTEIN L34"/>
    <property type="match status" value="1"/>
</dbReference>
<evidence type="ECO:0000256" key="1">
    <source>
        <dbReference type="ARBA" id="ARBA00022741"/>
    </source>
</evidence>
<accession>A0A975TT65</accession>
<protein>
    <submittedName>
        <fullName evidence="4">Lin0512 family protein</fullName>
    </submittedName>
</protein>
<evidence type="ECO:0000313" key="4">
    <source>
        <dbReference type="EMBL" id="QXL86717.1"/>
    </source>
</evidence>
<proteinExistence type="predicted"/>
<dbReference type="Gene3D" id="3.30.1330.20">
    <property type="entry name" value="Tubulin/FtsZ, C-terminal domain"/>
    <property type="match status" value="1"/>
</dbReference>
<dbReference type="RefSeq" id="WP_257893655.1">
    <property type="nucleotide sequence ID" value="NZ_JAIMBW010000001.1"/>
</dbReference>
<evidence type="ECO:0000313" key="5">
    <source>
        <dbReference type="Proteomes" id="UP000693972"/>
    </source>
</evidence>
<name>A0A975TT65_9RHOB</name>
<evidence type="ECO:0000313" key="3">
    <source>
        <dbReference type="EMBL" id="MBY4894031.1"/>
    </source>
</evidence>
<sequence>MAVKRLLTEFGMGSSLRRQDYTEAATRAVKDALWHNSINLAELFGKDKAEMQITVEVGVQNPDALDVAKIAAIFPYGQVKVAPRKGGLDVPRNDGGNPTVIANVAISVALDLEAPLPSATELENNQ</sequence>
<dbReference type="EMBL" id="JAIMBW010000001">
    <property type="protein sequence ID" value="MBY4894031.1"/>
    <property type="molecule type" value="Genomic_DNA"/>
</dbReference>